<keyword evidence="4 7" id="KW-0812">Transmembrane</keyword>
<keyword evidence="6 7" id="KW-0472">Membrane</keyword>
<organism evidence="8 9">
    <name type="scientific">Muiribacterium halophilum</name>
    <dbReference type="NCBI Taxonomy" id="2053465"/>
    <lineage>
        <taxon>Bacteria</taxon>
        <taxon>Candidatus Muiribacteriota</taxon>
        <taxon>Candidatus Muiribacteriia</taxon>
        <taxon>Candidatus Muiribacteriales</taxon>
        <taxon>Candidatus Muiribacteriaceae</taxon>
        <taxon>Candidatus Muiribacterium</taxon>
    </lineage>
</organism>
<dbReference type="PANTHER" id="PTHR34584:SF1">
    <property type="entry name" value="NA(+)_H(+) ANTIPORTER SUBUNIT E1"/>
    <property type="match status" value="1"/>
</dbReference>
<reference evidence="8 9" key="1">
    <citation type="submission" date="2017-11" db="EMBL/GenBank/DDBJ databases">
        <title>Genome-resolved metagenomics identifies genetic mobility, metabolic interactions, and unexpected diversity in perchlorate-reducing communities.</title>
        <authorList>
            <person name="Barnum T.P."/>
            <person name="Figueroa I.A."/>
            <person name="Carlstrom C.I."/>
            <person name="Lucas L.N."/>
            <person name="Engelbrektson A.L."/>
            <person name="Coates J.D."/>
        </authorList>
    </citation>
    <scope>NUCLEOTIDE SEQUENCE [LARGE SCALE GENOMIC DNA]</scope>
    <source>
        <strain evidence="8">BM706</strain>
    </source>
</reference>
<comment type="subcellular location">
    <subcellularLocation>
        <location evidence="1">Cell membrane</location>
        <topology evidence="1">Multi-pass membrane protein</topology>
    </subcellularLocation>
</comment>
<dbReference type="AlphaFoldDB" id="A0A2N5ZG33"/>
<comment type="similarity">
    <text evidence="2">Belongs to the CPA3 antiporters (TC 2.A.63) subunit E family.</text>
</comment>
<dbReference type="Proteomes" id="UP000234857">
    <property type="component" value="Unassembled WGS sequence"/>
</dbReference>
<dbReference type="GO" id="GO:0005886">
    <property type="term" value="C:plasma membrane"/>
    <property type="evidence" value="ECO:0007669"/>
    <property type="project" value="UniProtKB-SubCell"/>
</dbReference>
<proteinExistence type="inferred from homology"/>
<accession>A0A2N5ZG33</accession>
<evidence type="ECO:0000256" key="7">
    <source>
        <dbReference type="SAM" id="Phobius"/>
    </source>
</evidence>
<keyword evidence="5 7" id="KW-1133">Transmembrane helix</keyword>
<evidence type="ECO:0000256" key="5">
    <source>
        <dbReference type="ARBA" id="ARBA00022989"/>
    </source>
</evidence>
<dbReference type="EMBL" id="PKTG01000083">
    <property type="protein sequence ID" value="PLX17668.1"/>
    <property type="molecule type" value="Genomic_DNA"/>
</dbReference>
<evidence type="ECO:0008006" key="10">
    <source>
        <dbReference type="Google" id="ProtNLM"/>
    </source>
</evidence>
<evidence type="ECO:0000256" key="1">
    <source>
        <dbReference type="ARBA" id="ARBA00004651"/>
    </source>
</evidence>
<feature type="transmembrane region" description="Helical" evidence="7">
    <location>
        <begin position="16"/>
        <end position="33"/>
    </location>
</feature>
<dbReference type="Pfam" id="PF01899">
    <property type="entry name" value="MNHE"/>
    <property type="match status" value="1"/>
</dbReference>
<feature type="transmembrane region" description="Helical" evidence="7">
    <location>
        <begin position="77"/>
        <end position="100"/>
    </location>
</feature>
<protein>
    <recommendedName>
        <fullName evidence="10">Na+/H+ antiporter subunit E</fullName>
    </recommendedName>
</protein>
<evidence type="ECO:0000256" key="3">
    <source>
        <dbReference type="ARBA" id="ARBA00022475"/>
    </source>
</evidence>
<feature type="transmembrane region" description="Helical" evidence="7">
    <location>
        <begin position="120"/>
        <end position="139"/>
    </location>
</feature>
<evidence type="ECO:0000313" key="9">
    <source>
        <dbReference type="Proteomes" id="UP000234857"/>
    </source>
</evidence>
<sequence>MRENFLKKDLIKRWKIARIVILTVLCLVFFLLISFDFSILSIFAMLILSFIVSMLYYNYYLVDEEMHVSSIILRPDYLLFFLVYVLVESYYGAFSLIFSIFSKDYTPGVIRIKTRMRSSLGRMILANAISLVPGTLSLWTEKHYIYVHWFNIKTRNSIGAGKIIKHRLEKVLKRVFE</sequence>
<keyword evidence="3" id="KW-1003">Cell membrane</keyword>
<dbReference type="InterPro" id="IPR002758">
    <property type="entry name" value="Cation_antiport_E"/>
</dbReference>
<dbReference type="PANTHER" id="PTHR34584">
    <property type="entry name" value="NA(+)/H(+) ANTIPORTER SUBUNIT E1"/>
    <property type="match status" value="1"/>
</dbReference>
<evidence type="ECO:0000256" key="6">
    <source>
        <dbReference type="ARBA" id="ARBA00023136"/>
    </source>
</evidence>
<feature type="transmembrane region" description="Helical" evidence="7">
    <location>
        <begin position="39"/>
        <end position="57"/>
    </location>
</feature>
<comment type="caution">
    <text evidence="8">The sequence shown here is derived from an EMBL/GenBank/DDBJ whole genome shotgun (WGS) entry which is preliminary data.</text>
</comment>
<evidence type="ECO:0000313" key="8">
    <source>
        <dbReference type="EMBL" id="PLX17668.1"/>
    </source>
</evidence>
<dbReference type="GO" id="GO:0008324">
    <property type="term" value="F:monoatomic cation transmembrane transporter activity"/>
    <property type="evidence" value="ECO:0007669"/>
    <property type="project" value="InterPro"/>
</dbReference>
<gene>
    <name evidence="8" type="ORF">C0601_06465</name>
</gene>
<evidence type="ECO:0000256" key="2">
    <source>
        <dbReference type="ARBA" id="ARBA00006228"/>
    </source>
</evidence>
<evidence type="ECO:0000256" key="4">
    <source>
        <dbReference type="ARBA" id="ARBA00022692"/>
    </source>
</evidence>
<name>A0A2N5ZG33_MUIH1</name>